<reference evidence="1 2" key="1">
    <citation type="submission" date="2019-12" db="EMBL/GenBank/DDBJ databases">
        <title>Sequence classification of anaerobic respiratory reductive dehalogenases: First we see many, then we see few.</title>
        <authorList>
            <person name="Molenda O."/>
            <person name="Puentes Jacome L.A."/>
            <person name="Cao X."/>
            <person name="Nesbo C.L."/>
            <person name="Tang S."/>
            <person name="Morson N."/>
            <person name="Patron J."/>
            <person name="Lomheim L."/>
            <person name="Wishart D.S."/>
            <person name="Edwards E.A."/>
        </authorList>
    </citation>
    <scope>NUCLEOTIDE SEQUENCE [LARGE SCALE GENOMIC DNA]</scope>
    <source>
        <strain evidence="1 2">12DCA</strain>
    </source>
</reference>
<gene>
    <name evidence="1" type="ORF">GQ588_04735</name>
</gene>
<sequence length="54" mass="6075">MMQSRRQGGAGGTPPYYSLRTDTYYHEDGVTAKAIKTYLLTYDQDNALVSEVLQ</sequence>
<dbReference type="Proteomes" id="UP000430508">
    <property type="component" value="Chromosome"/>
</dbReference>
<evidence type="ECO:0000313" key="2">
    <source>
        <dbReference type="Proteomes" id="UP000430508"/>
    </source>
</evidence>
<dbReference type="AlphaFoldDB" id="A0A857DH06"/>
<protein>
    <submittedName>
        <fullName evidence="1">Uncharacterized protein</fullName>
    </submittedName>
</protein>
<dbReference type="RefSeq" id="WP_019225098.1">
    <property type="nucleotide sequence ID" value="NZ_CP046996.1"/>
</dbReference>
<dbReference type="EMBL" id="CP046996">
    <property type="protein sequence ID" value="QHA00001.1"/>
    <property type="molecule type" value="Genomic_DNA"/>
</dbReference>
<evidence type="ECO:0000313" key="1">
    <source>
        <dbReference type="EMBL" id="QHA00001.1"/>
    </source>
</evidence>
<organism evidence="1 2">
    <name type="scientific">Dehalobacter restrictus</name>
    <dbReference type="NCBI Taxonomy" id="55583"/>
    <lineage>
        <taxon>Bacteria</taxon>
        <taxon>Bacillati</taxon>
        <taxon>Bacillota</taxon>
        <taxon>Clostridia</taxon>
        <taxon>Eubacteriales</taxon>
        <taxon>Desulfitobacteriaceae</taxon>
        <taxon>Dehalobacter</taxon>
    </lineage>
</organism>
<accession>A0A857DH06</accession>
<proteinExistence type="predicted"/>
<name>A0A857DH06_9FIRM</name>